<evidence type="ECO:0000313" key="10">
    <source>
        <dbReference type="EMBL" id="KAG2199030.1"/>
    </source>
</evidence>
<dbReference type="PANTHER" id="PTHR11467">
    <property type="entry name" value="HISTONE H1"/>
    <property type="match status" value="1"/>
</dbReference>
<keyword evidence="4 7" id="KW-0158">Chromosome</keyword>
<evidence type="ECO:0000256" key="1">
    <source>
        <dbReference type="ARBA" id="ARBA00004123"/>
    </source>
</evidence>
<reference evidence="10" key="1">
    <citation type="submission" date="2020-12" db="EMBL/GenBank/DDBJ databases">
        <title>Metabolic potential, ecology and presence of endohyphal bacteria is reflected in genomic diversity of Mucoromycotina.</title>
        <authorList>
            <person name="Muszewska A."/>
            <person name="Okrasinska A."/>
            <person name="Steczkiewicz K."/>
            <person name="Drgas O."/>
            <person name="Orlowska M."/>
            <person name="Perlinska-Lenart U."/>
            <person name="Aleksandrzak-Piekarczyk T."/>
            <person name="Szatraj K."/>
            <person name="Zielenkiewicz U."/>
            <person name="Pilsyk S."/>
            <person name="Malc E."/>
            <person name="Mieczkowski P."/>
            <person name="Kruszewska J.S."/>
            <person name="Biernat P."/>
            <person name="Pawlowska J."/>
        </authorList>
    </citation>
    <scope>NUCLEOTIDE SEQUENCE</scope>
    <source>
        <strain evidence="10">CBS 226.32</strain>
    </source>
</reference>
<keyword evidence="5 7" id="KW-0238">DNA-binding</keyword>
<dbReference type="Pfam" id="PF00538">
    <property type="entry name" value="Linker_histone"/>
    <property type="match status" value="1"/>
</dbReference>
<keyword evidence="11" id="KW-1185">Reference proteome</keyword>
<dbReference type="InterPro" id="IPR036388">
    <property type="entry name" value="WH-like_DNA-bd_sf"/>
</dbReference>
<feature type="compositionally biased region" description="Basic residues" evidence="8">
    <location>
        <begin position="128"/>
        <end position="147"/>
    </location>
</feature>
<evidence type="ECO:0000256" key="5">
    <source>
        <dbReference type="ARBA" id="ARBA00023125"/>
    </source>
</evidence>
<dbReference type="GO" id="GO:0000786">
    <property type="term" value="C:nucleosome"/>
    <property type="evidence" value="ECO:0007669"/>
    <property type="project" value="InterPro"/>
</dbReference>
<comment type="similarity">
    <text evidence="7">Belongs to the histone H1/H5 family.</text>
</comment>
<dbReference type="InterPro" id="IPR005819">
    <property type="entry name" value="H1/H5"/>
</dbReference>
<dbReference type="Proteomes" id="UP000650833">
    <property type="component" value="Unassembled WGS sequence"/>
</dbReference>
<dbReference type="InterPro" id="IPR036390">
    <property type="entry name" value="WH_DNA-bd_sf"/>
</dbReference>
<protein>
    <recommendedName>
        <fullName evidence="3">Histone H1</fullName>
    </recommendedName>
</protein>
<gene>
    <name evidence="10" type="ORF">INT46_010270</name>
</gene>
<dbReference type="Gene3D" id="1.10.10.10">
    <property type="entry name" value="Winged helix-like DNA-binding domain superfamily/Winged helix DNA-binding domain"/>
    <property type="match status" value="1"/>
</dbReference>
<dbReference type="GO" id="GO:0003690">
    <property type="term" value="F:double-stranded DNA binding"/>
    <property type="evidence" value="ECO:0007669"/>
    <property type="project" value="TreeGrafter"/>
</dbReference>
<evidence type="ECO:0000256" key="3">
    <source>
        <dbReference type="ARBA" id="ARBA00020833"/>
    </source>
</evidence>
<organism evidence="10 11">
    <name type="scientific">Mucor plumbeus</name>
    <dbReference type="NCBI Taxonomy" id="97098"/>
    <lineage>
        <taxon>Eukaryota</taxon>
        <taxon>Fungi</taxon>
        <taxon>Fungi incertae sedis</taxon>
        <taxon>Mucoromycota</taxon>
        <taxon>Mucoromycotina</taxon>
        <taxon>Mucoromycetes</taxon>
        <taxon>Mucorales</taxon>
        <taxon>Mucorineae</taxon>
        <taxon>Mucoraceae</taxon>
        <taxon>Mucor</taxon>
    </lineage>
</organism>
<dbReference type="CDD" id="cd00073">
    <property type="entry name" value="H15"/>
    <property type="match status" value="1"/>
</dbReference>
<sequence length="147" mass="15952">MANTETKTKPKKLTEHPTYENMIIAAVSNLKERKGSSRPAIKKYVLANYKVSPGAHFDSQISGAIRRGVAKDVFSLPKGLSGTIKLVKPEKKVKSSTTSDKKTDAKKETSEKKASSTTTTKKTESAKKTTKSPVKKVVKKKTAATKA</sequence>
<comment type="subcellular location">
    <subcellularLocation>
        <location evidence="2">Chromosome</location>
    </subcellularLocation>
    <subcellularLocation>
        <location evidence="1 7">Nucleus</location>
    </subcellularLocation>
</comment>
<dbReference type="SUPFAM" id="SSF46785">
    <property type="entry name" value="Winged helix' DNA-binding domain"/>
    <property type="match status" value="1"/>
</dbReference>
<evidence type="ECO:0000259" key="9">
    <source>
        <dbReference type="PROSITE" id="PS51504"/>
    </source>
</evidence>
<comment type="caution">
    <text evidence="10">The sequence shown here is derived from an EMBL/GenBank/DDBJ whole genome shotgun (WGS) entry which is preliminary data.</text>
</comment>
<evidence type="ECO:0000313" key="11">
    <source>
        <dbReference type="Proteomes" id="UP000650833"/>
    </source>
</evidence>
<evidence type="ECO:0000256" key="6">
    <source>
        <dbReference type="ARBA" id="ARBA00023242"/>
    </source>
</evidence>
<dbReference type="PANTHER" id="PTHR11467:SF36">
    <property type="entry name" value="HISTONE 24-RELATED"/>
    <property type="match status" value="1"/>
</dbReference>
<keyword evidence="6 7" id="KW-0539">Nucleus</keyword>
<accession>A0A8H7QVJ0</accession>
<evidence type="ECO:0000256" key="4">
    <source>
        <dbReference type="ARBA" id="ARBA00022454"/>
    </source>
</evidence>
<name>A0A8H7QVJ0_9FUNG</name>
<dbReference type="PROSITE" id="PS51504">
    <property type="entry name" value="H15"/>
    <property type="match status" value="1"/>
</dbReference>
<dbReference type="AlphaFoldDB" id="A0A8H7QVJ0"/>
<dbReference type="PRINTS" id="PR00624">
    <property type="entry name" value="HISTONEH5"/>
</dbReference>
<dbReference type="SMART" id="SM00526">
    <property type="entry name" value="H15"/>
    <property type="match status" value="1"/>
</dbReference>
<dbReference type="OrthoDB" id="1110759at2759"/>
<dbReference type="GO" id="GO:0006334">
    <property type="term" value="P:nucleosome assembly"/>
    <property type="evidence" value="ECO:0007669"/>
    <property type="project" value="InterPro"/>
</dbReference>
<dbReference type="GO" id="GO:0030261">
    <property type="term" value="P:chromosome condensation"/>
    <property type="evidence" value="ECO:0007669"/>
    <property type="project" value="TreeGrafter"/>
</dbReference>
<dbReference type="InterPro" id="IPR005818">
    <property type="entry name" value="Histone_H1/H5_H15"/>
</dbReference>
<dbReference type="EMBL" id="JAEPRC010000368">
    <property type="protein sequence ID" value="KAG2199030.1"/>
    <property type="molecule type" value="Genomic_DNA"/>
</dbReference>
<evidence type="ECO:0000256" key="8">
    <source>
        <dbReference type="SAM" id="MobiDB-lite"/>
    </source>
</evidence>
<dbReference type="GO" id="GO:0005634">
    <property type="term" value="C:nucleus"/>
    <property type="evidence" value="ECO:0007669"/>
    <property type="project" value="UniProtKB-SubCell"/>
</dbReference>
<feature type="compositionally biased region" description="Basic and acidic residues" evidence="8">
    <location>
        <begin position="88"/>
        <end position="114"/>
    </location>
</feature>
<dbReference type="GO" id="GO:0045910">
    <property type="term" value="P:negative regulation of DNA recombination"/>
    <property type="evidence" value="ECO:0007669"/>
    <property type="project" value="TreeGrafter"/>
</dbReference>
<proteinExistence type="inferred from homology"/>
<evidence type="ECO:0000256" key="7">
    <source>
        <dbReference type="RuleBase" id="RU003894"/>
    </source>
</evidence>
<feature type="domain" description="H15" evidence="9">
    <location>
        <begin position="15"/>
        <end position="88"/>
    </location>
</feature>
<evidence type="ECO:0000256" key="2">
    <source>
        <dbReference type="ARBA" id="ARBA00004286"/>
    </source>
</evidence>
<dbReference type="GO" id="GO:0031492">
    <property type="term" value="F:nucleosomal DNA binding"/>
    <property type="evidence" value="ECO:0007669"/>
    <property type="project" value="TreeGrafter"/>
</dbReference>
<feature type="region of interest" description="Disordered" evidence="8">
    <location>
        <begin position="88"/>
        <end position="147"/>
    </location>
</feature>
<dbReference type="GO" id="GO:0030527">
    <property type="term" value="F:structural constituent of chromatin"/>
    <property type="evidence" value="ECO:0007669"/>
    <property type="project" value="InterPro"/>
</dbReference>